<dbReference type="KEGG" id="tpi:TREPR_0836"/>
<dbReference type="EMBL" id="CP001843">
    <property type="protein sequence ID" value="AEF83836.1"/>
    <property type="molecule type" value="Genomic_DNA"/>
</dbReference>
<dbReference type="GO" id="GO:0009086">
    <property type="term" value="P:methionine biosynthetic process"/>
    <property type="evidence" value="ECO:0007669"/>
    <property type="project" value="UniProtKB-KW"/>
</dbReference>
<keyword evidence="6" id="KW-0486">Methionine biosynthesis</keyword>
<comment type="cofactor">
    <cofactor evidence="1 9">
        <name>pyridoxal 5'-phosphate</name>
        <dbReference type="ChEBI" id="CHEBI:597326"/>
    </cofactor>
</comment>
<dbReference type="PANTHER" id="PTHR11808:SF50">
    <property type="entry name" value="CYSTATHIONINE BETA-LYASE"/>
    <property type="match status" value="1"/>
</dbReference>
<gene>
    <name evidence="11" type="ordered locus">TREPR_0836</name>
</gene>
<protein>
    <recommendedName>
        <fullName evidence="3">cysteine-S-conjugate beta-lyase</fullName>
        <ecNumber evidence="3">4.4.1.13</ecNumber>
    </recommendedName>
</protein>
<evidence type="ECO:0000256" key="9">
    <source>
        <dbReference type="RuleBase" id="RU362118"/>
    </source>
</evidence>
<dbReference type="HOGENOM" id="CLU_018986_2_0_12"/>
<dbReference type="SUPFAM" id="SSF53383">
    <property type="entry name" value="PLP-dependent transferases"/>
    <property type="match status" value="1"/>
</dbReference>
<dbReference type="GO" id="GO:0016740">
    <property type="term" value="F:transferase activity"/>
    <property type="evidence" value="ECO:0007669"/>
    <property type="project" value="UniProtKB-KW"/>
</dbReference>
<dbReference type="CDD" id="cd00614">
    <property type="entry name" value="CGS_like"/>
    <property type="match status" value="1"/>
</dbReference>
<name>F5YIR0_TREPZ</name>
<reference evidence="11 12" key="2">
    <citation type="journal article" date="2011" name="ISME J.">
        <title>RNA-seq reveals cooperative metabolic interactions between two termite-gut spirochete species in co-culture.</title>
        <authorList>
            <person name="Rosenthal A.Z."/>
            <person name="Matson E.G."/>
            <person name="Eldar A."/>
            <person name="Leadbetter J.R."/>
        </authorList>
    </citation>
    <scope>NUCLEOTIDE SEQUENCE [LARGE SCALE GENOMIC DNA]</scope>
    <source>
        <strain evidence="12">ATCC BAA-887 / DSM 12427 / ZAS-2</strain>
    </source>
</reference>
<dbReference type="InterPro" id="IPR015421">
    <property type="entry name" value="PyrdxlP-dep_Trfase_major"/>
</dbReference>
<sequence>MGGFYTASGRPGKLIFLLSFLPPFPILSILYTRLNGGIMNKGSLLIHNGHELDPATGALGVTVYQTSTFYRKDMTGKQTQEFDYSRGGNPTRKALEETIAILEGGAKGYAFGSGMAAISSVIGLLATGDHIIAPQDIYGGSWVIMDTFYKRWGLELTLVDTADPENIRKAIKPNTKALYLESPSNPLLKITDLKACLGIAREAGLLSIVDNTFMTPYLQRPIELGADVVVHSATKFLGGHSDVISGLAVTKTAELGQRLYAVQNSFGAVPGPWDTWLVIRGIKTLKVRLETQQATAKRVAEWLLTHKNVTNVYYPGLENHPGAEVHRSQSSGPGAMLSFKTKTTEQALNFYSRIKLAAAAPSLGGVESIASYPVKMSHVAMAPAERERLGITDTLVRIAIGLEDADDLIADFDQALS</sequence>
<dbReference type="Gene3D" id="3.90.1150.10">
    <property type="entry name" value="Aspartate Aminotransferase, domain 1"/>
    <property type="match status" value="1"/>
</dbReference>
<reference evidence="12" key="1">
    <citation type="submission" date="2009-12" db="EMBL/GenBank/DDBJ databases">
        <title>Complete sequence of Treponema primitia strain ZAS-2.</title>
        <authorList>
            <person name="Tetu S.G."/>
            <person name="Matson E."/>
            <person name="Ren Q."/>
            <person name="Seshadri R."/>
            <person name="Elbourne L."/>
            <person name="Hassan K.A."/>
            <person name="Durkin A."/>
            <person name="Radune D."/>
            <person name="Mohamoud Y."/>
            <person name="Shay R."/>
            <person name="Jin S."/>
            <person name="Zhang X."/>
            <person name="Lucey K."/>
            <person name="Ballor N.R."/>
            <person name="Ottesen E."/>
            <person name="Rosenthal R."/>
            <person name="Allen A."/>
            <person name="Leadbetter J.R."/>
            <person name="Paulsen I.T."/>
        </authorList>
    </citation>
    <scope>NUCLEOTIDE SEQUENCE [LARGE SCALE GENOMIC DNA]</scope>
    <source>
        <strain evidence="12">ATCC BAA-887 / DSM 12427 / ZAS-2</strain>
    </source>
</reference>
<dbReference type="EC" id="4.4.1.13" evidence="3"/>
<dbReference type="FunFam" id="3.40.640.10:FF:000009">
    <property type="entry name" value="Cystathionine gamma-synthase homolog"/>
    <property type="match status" value="1"/>
</dbReference>
<keyword evidence="5 8" id="KW-0663">Pyridoxal phosphate</keyword>
<keyword evidence="4" id="KW-0028">Amino-acid biosynthesis</keyword>
<evidence type="ECO:0000256" key="1">
    <source>
        <dbReference type="ARBA" id="ARBA00001933"/>
    </source>
</evidence>
<dbReference type="FunFam" id="3.90.1150.10:FF:000033">
    <property type="entry name" value="Cystathionine gamma-synthase"/>
    <property type="match status" value="1"/>
</dbReference>
<evidence type="ECO:0000256" key="6">
    <source>
        <dbReference type="ARBA" id="ARBA00023167"/>
    </source>
</evidence>
<organism evidence="11 12">
    <name type="scientific">Treponema primitia (strain ATCC BAA-887 / DSM 12427 / ZAS-2)</name>
    <dbReference type="NCBI Taxonomy" id="545694"/>
    <lineage>
        <taxon>Bacteria</taxon>
        <taxon>Pseudomonadati</taxon>
        <taxon>Spirochaetota</taxon>
        <taxon>Spirochaetia</taxon>
        <taxon>Spirochaetales</taxon>
        <taxon>Treponemataceae</taxon>
        <taxon>Treponema</taxon>
    </lineage>
</organism>
<evidence type="ECO:0000313" key="11">
    <source>
        <dbReference type="EMBL" id="AEF83836.1"/>
    </source>
</evidence>
<evidence type="ECO:0000313" key="12">
    <source>
        <dbReference type="Proteomes" id="UP000009223"/>
    </source>
</evidence>
<evidence type="ECO:0000256" key="3">
    <source>
        <dbReference type="ARBA" id="ARBA00012224"/>
    </source>
</evidence>
<dbReference type="GO" id="GO:0005737">
    <property type="term" value="C:cytoplasm"/>
    <property type="evidence" value="ECO:0007669"/>
    <property type="project" value="TreeGrafter"/>
</dbReference>
<dbReference type="InterPro" id="IPR015422">
    <property type="entry name" value="PyrdxlP-dep_Trfase_small"/>
</dbReference>
<comment type="similarity">
    <text evidence="2 9">Belongs to the trans-sulfuration enzymes family.</text>
</comment>
<keyword evidence="7" id="KW-0456">Lyase</keyword>
<dbReference type="PIRSF" id="PIRSF001434">
    <property type="entry name" value="CGS"/>
    <property type="match status" value="1"/>
</dbReference>
<evidence type="ECO:0000256" key="4">
    <source>
        <dbReference type="ARBA" id="ARBA00022605"/>
    </source>
</evidence>
<dbReference type="Gene3D" id="3.40.640.10">
    <property type="entry name" value="Type I PLP-dependent aspartate aminotransferase-like (Major domain)"/>
    <property type="match status" value="1"/>
</dbReference>
<keyword evidence="11" id="KW-0808">Transferase</keyword>
<dbReference type="InterPro" id="IPR054542">
    <property type="entry name" value="Cys_met_metab_PP"/>
</dbReference>
<dbReference type="PANTHER" id="PTHR11808">
    <property type="entry name" value="TRANS-SULFURATION ENZYME FAMILY MEMBER"/>
    <property type="match status" value="1"/>
</dbReference>
<keyword evidence="10" id="KW-0812">Transmembrane</keyword>
<keyword evidence="12" id="KW-1185">Reference proteome</keyword>
<dbReference type="GO" id="GO:0019346">
    <property type="term" value="P:transsulfuration"/>
    <property type="evidence" value="ECO:0007669"/>
    <property type="project" value="InterPro"/>
</dbReference>
<feature type="modified residue" description="N6-(pyridoxal phosphate)lysine" evidence="8">
    <location>
        <position position="235"/>
    </location>
</feature>
<accession>F5YIR0</accession>
<dbReference type="Proteomes" id="UP000009223">
    <property type="component" value="Chromosome"/>
</dbReference>
<dbReference type="InterPro" id="IPR000277">
    <property type="entry name" value="Cys/Met-Metab_PyrdxlP-dep_enz"/>
</dbReference>
<evidence type="ECO:0000256" key="10">
    <source>
        <dbReference type="SAM" id="Phobius"/>
    </source>
</evidence>
<dbReference type="AlphaFoldDB" id="F5YIR0"/>
<evidence type="ECO:0000256" key="2">
    <source>
        <dbReference type="ARBA" id="ARBA00009077"/>
    </source>
</evidence>
<evidence type="ECO:0000256" key="7">
    <source>
        <dbReference type="ARBA" id="ARBA00023239"/>
    </source>
</evidence>
<evidence type="ECO:0000256" key="8">
    <source>
        <dbReference type="PIRSR" id="PIRSR001434-2"/>
    </source>
</evidence>
<keyword evidence="10" id="KW-1133">Transmembrane helix</keyword>
<dbReference type="STRING" id="545694.TREPR_0836"/>
<proteinExistence type="inferred from homology"/>
<dbReference type="Pfam" id="PF01053">
    <property type="entry name" value="Cys_Met_Meta_PP"/>
    <property type="match status" value="1"/>
</dbReference>
<dbReference type="InterPro" id="IPR015424">
    <property type="entry name" value="PyrdxlP-dep_Trfase"/>
</dbReference>
<keyword evidence="10" id="KW-0472">Membrane</keyword>
<feature type="transmembrane region" description="Helical" evidence="10">
    <location>
        <begin position="14"/>
        <end position="34"/>
    </location>
</feature>
<dbReference type="eggNOG" id="COG0626">
    <property type="taxonomic scope" value="Bacteria"/>
</dbReference>
<evidence type="ECO:0000256" key="5">
    <source>
        <dbReference type="ARBA" id="ARBA00022898"/>
    </source>
</evidence>
<dbReference type="PROSITE" id="PS00868">
    <property type="entry name" value="CYS_MET_METAB_PP"/>
    <property type="match status" value="1"/>
</dbReference>
<dbReference type="GO" id="GO:0047804">
    <property type="term" value="F:cysteine-S-conjugate beta-lyase activity"/>
    <property type="evidence" value="ECO:0007669"/>
    <property type="project" value="UniProtKB-EC"/>
</dbReference>
<dbReference type="GO" id="GO:0030170">
    <property type="term" value="F:pyridoxal phosphate binding"/>
    <property type="evidence" value="ECO:0007669"/>
    <property type="project" value="InterPro"/>
</dbReference>